<feature type="domain" description="ABC transporter" evidence="8">
    <location>
        <begin position="504"/>
        <end position="736"/>
    </location>
</feature>
<dbReference type="Gene3D" id="1.20.1560.10">
    <property type="entry name" value="ABC transporter type 1, transmembrane domain"/>
    <property type="match status" value="1"/>
</dbReference>
<feature type="domain" description="ABC transmembrane type-1" evidence="9">
    <location>
        <begin position="191"/>
        <end position="471"/>
    </location>
</feature>
<keyword evidence="6 7" id="KW-0472">Membrane</keyword>
<feature type="transmembrane region" description="Helical" evidence="7">
    <location>
        <begin position="329"/>
        <end position="351"/>
    </location>
</feature>
<evidence type="ECO:0000313" key="11">
    <source>
        <dbReference type="Proteomes" id="UP000266389"/>
    </source>
</evidence>
<dbReference type="PROSITE" id="PS50893">
    <property type="entry name" value="ABC_TRANSPORTER_2"/>
    <property type="match status" value="1"/>
</dbReference>
<dbReference type="InterPro" id="IPR039421">
    <property type="entry name" value="Type_1_exporter"/>
</dbReference>
<comment type="caution">
    <text evidence="10">The sequence shown here is derived from an EMBL/GenBank/DDBJ whole genome shotgun (WGS) entry which is preliminary data.</text>
</comment>
<evidence type="ECO:0000256" key="6">
    <source>
        <dbReference type="ARBA" id="ARBA00023136"/>
    </source>
</evidence>
<dbReference type="GO" id="GO:0016887">
    <property type="term" value="F:ATP hydrolysis activity"/>
    <property type="evidence" value="ECO:0007669"/>
    <property type="project" value="InterPro"/>
</dbReference>
<protein>
    <submittedName>
        <fullName evidence="10">ATP-binding cassette domain-containing protein</fullName>
    </submittedName>
</protein>
<dbReference type="SUPFAM" id="SSF90123">
    <property type="entry name" value="ABC transporter transmembrane region"/>
    <property type="match status" value="1"/>
</dbReference>
<feature type="transmembrane region" description="Helical" evidence="7">
    <location>
        <begin position="226"/>
        <end position="246"/>
    </location>
</feature>
<organism evidence="10 11">
    <name type="scientific">Candidatus Thermochlorobacter aerophilus</name>
    <dbReference type="NCBI Taxonomy" id="1868324"/>
    <lineage>
        <taxon>Bacteria</taxon>
        <taxon>Pseudomonadati</taxon>
        <taxon>Chlorobiota</taxon>
        <taxon>Chlorobiia</taxon>
        <taxon>Chlorobiales</taxon>
        <taxon>Candidatus Thermochlorobacteriaceae</taxon>
        <taxon>Candidatus Thermochlorobacter</taxon>
    </lineage>
</organism>
<keyword evidence="2 7" id="KW-0812">Transmembrane</keyword>
<dbReference type="Pfam" id="PF00664">
    <property type="entry name" value="ABC_membrane"/>
    <property type="match status" value="1"/>
</dbReference>
<feature type="transmembrane region" description="Helical" evidence="7">
    <location>
        <begin position="192"/>
        <end position="214"/>
    </location>
</feature>
<sequence>MGLQDDVALLEFQAIYALEYLAEQVNLAFSTAALHERFRHTALSQATLLQHLEHEGQVLGLSLRRMGIAAKDFVRRQPTNSLILRGNELLLVKQVFRDEHVKVYNFYTRAEQKLSVADIFQGRSVIEILIFDGAIQTFMTRRSPHHQHSHSGYGKKPQDQHSIGFEHKDHLSVILSRLFELLKEERRDFSVVIAYAAIVGVLSLIVPLSASAIVNSVVLGVFTNQLVWLCIIAAIGLLIIGVFDVMKQYVVDVLQRRIFVRTAFEIAHRLPKMKQSSLENEYPPELINRFFDVLTIQKTIGKFLLDGVGATLTMGIGLFLLAIYHPFFILFNFSLLAFIPVLIFVLGRGGLVSSIKESKKKYALASWLEEIGRCQTSFKLFSTPEYIYERVDGIAVEYVKARHAHFMVLARQIAGSVFFRALAIVGVLGIGGSLVIQGQLSIGQLVAAELIIVAMLSSVEKLVSQFAEHYDLLTAIDKLSYLIDKPLEKEGGLAFERKPVPPDIRITNLSFKYPDGPEVFKGLSLFIKSGSRVSLVGESGAGKTTLASLLVGIYPPDKGLIEFDNYDITHLNLRDVRQAVGVVMAENEIFEGTIAENILMGRHFSQEQLDWALKTAQIYDAIRALPDRLDTMLTSTGNNVPLGLIRRIIFARVIISKPCILILDEAFGGLEERTKLQLIQSLYAERCWTIIDISHDAELIRRSETVFVLDKGIICEQGSPRELSFRAHSRFAELFPDLVRQVISEKEAMDLADKTIQLRISSDTNKNS</sequence>
<evidence type="ECO:0000256" key="7">
    <source>
        <dbReference type="SAM" id="Phobius"/>
    </source>
</evidence>
<dbReference type="InterPro" id="IPR036640">
    <property type="entry name" value="ABC1_TM_sf"/>
</dbReference>
<keyword evidence="3" id="KW-0547">Nucleotide-binding</keyword>
<evidence type="ECO:0000259" key="8">
    <source>
        <dbReference type="PROSITE" id="PS50893"/>
    </source>
</evidence>
<dbReference type="GO" id="GO:0005886">
    <property type="term" value="C:plasma membrane"/>
    <property type="evidence" value="ECO:0007669"/>
    <property type="project" value="UniProtKB-SubCell"/>
</dbReference>
<evidence type="ECO:0000256" key="5">
    <source>
        <dbReference type="ARBA" id="ARBA00022989"/>
    </source>
</evidence>
<reference evidence="10 11" key="1">
    <citation type="journal article" date="2011" name="ISME J.">
        <title>Community ecology of hot spring cyanobacterial mats: predominant populations and their functional potential.</title>
        <authorList>
            <person name="Klatt C.G."/>
            <person name="Wood J.M."/>
            <person name="Rusch D.B."/>
            <person name="Bateson M.M."/>
            <person name="Hamamura N."/>
            <person name="Heidelberg J.F."/>
            <person name="Grossman A.R."/>
            <person name="Bhaya D."/>
            <person name="Cohan F.M."/>
            <person name="Kuhl M."/>
            <person name="Bryant D.A."/>
            <person name="Ward D.M."/>
        </authorList>
    </citation>
    <scope>NUCLEOTIDE SEQUENCE [LARGE SCALE GENOMIC DNA]</scope>
    <source>
        <strain evidence="10">OS</strain>
    </source>
</reference>
<dbReference type="InterPro" id="IPR027417">
    <property type="entry name" value="P-loop_NTPase"/>
</dbReference>
<feature type="transmembrane region" description="Helical" evidence="7">
    <location>
        <begin position="417"/>
        <end position="436"/>
    </location>
</feature>
<dbReference type="SMART" id="SM00382">
    <property type="entry name" value="AAA"/>
    <property type="match status" value="1"/>
</dbReference>
<comment type="subcellular location">
    <subcellularLocation>
        <location evidence="1">Cell membrane</location>
        <topology evidence="1">Multi-pass membrane protein</topology>
    </subcellularLocation>
</comment>
<dbReference type="GO" id="GO:0005524">
    <property type="term" value="F:ATP binding"/>
    <property type="evidence" value="ECO:0007669"/>
    <property type="project" value="UniProtKB-KW"/>
</dbReference>
<dbReference type="InterPro" id="IPR003593">
    <property type="entry name" value="AAA+_ATPase"/>
</dbReference>
<dbReference type="PROSITE" id="PS50929">
    <property type="entry name" value="ABC_TM1F"/>
    <property type="match status" value="1"/>
</dbReference>
<feature type="transmembrane region" description="Helical" evidence="7">
    <location>
        <begin position="303"/>
        <end position="323"/>
    </location>
</feature>
<evidence type="ECO:0000256" key="4">
    <source>
        <dbReference type="ARBA" id="ARBA00022840"/>
    </source>
</evidence>
<dbReference type="AlphaFoldDB" id="A0A395LXY5"/>
<dbReference type="Proteomes" id="UP000266389">
    <property type="component" value="Unassembled WGS sequence"/>
</dbReference>
<accession>A0A395LXY5</accession>
<dbReference type="SUPFAM" id="SSF52540">
    <property type="entry name" value="P-loop containing nucleoside triphosphate hydrolases"/>
    <property type="match status" value="1"/>
</dbReference>
<dbReference type="Pfam" id="PF00005">
    <property type="entry name" value="ABC_tran"/>
    <property type="match status" value="1"/>
</dbReference>
<evidence type="ECO:0000256" key="2">
    <source>
        <dbReference type="ARBA" id="ARBA00022692"/>
    </source>
</evidence>
<dbReference type="EMBL" id="PHFL01000065">
    <property type="protein sequence ID" value="RFM23405.1"/>
    <property type="molecule type" value="Genomic_DNA"/>
</dbReference>
<evidence type="ECO:0000259" key="9">
    <source>
        <dbReference type="PROSITE" id="PS50929"/>
    </source>
</evidence>
<evidence type="ECO:0000313" key="10">
    <source>
        <dbReference type="EMBL" id="RFM23405.1"/>
    </source>
</evidence>
<proteinExistence type="predicted"/>
<dbReference type="Gene3D" id="3.40.50.300">
    <property type="entry name" value="P-loop containing nucleotide triphosphate hydrolases"/>
    <property type="match status" value="1"/>
</dbReference>
<dbReference type="PANTHER" id="PTHR43394:SF4">
    <property type="entry name" value="TOXIN SECRETION ABC TRANSPORTER ATP-BINDING PROTEIN"/>
    <property type="match status" value="1"/>
</dbReference>
<dbReference type="PANTHER" id="PTHR43394">
    <property type="entry name" value="ATP-DEPENDENT PERMEASE MDL1, MITOCHONDRIAL"/>
    <property type="match status" value="1"/>
</dbReference>
<name>A0A395LXY5_9BACT</name>
<gene>
    <name evidence="10" type="ORF">D0433_10750</name>
</gene>
<evidence type="ECO:0000256" key="3">
    <source>
        <dbReference type="ARBA" id="ARBA00022741"/>
    </source>
</evidence>
<evidence type="ECO:0000256" key="1">
    <source>
        <dbReference type="ARBA" id="ARBA00004651"/>
    </source>
</evidence>
<dbReference type="InterPro" id="IPR003439">
    <property type="entry name" value="ABC_transporter-like_ATP-bd"/>
</dbReference>
<dbReference type="InterPro" id="IPR011527">
    <property type="entry name" value="ABC1_TM_dom"/>
</dbReference>
<keyword evidence="4 10" id="KW-0067">ATP-binding</keyword>
<dbReference type="GO" id="GO:0015421">
    <property type="term" value="F:ABC-type oligopeptide transporter activity"/>
    <property type="evidence" value="ECO:0007669"/>
    <property type="project" value="TreeGrafter"/>
</dbReference>
<keyword evidence="5 7" id="KW-1133">Transmembrane helix</keyword>